<evidence type="ECO:0000313" key="1">
    <source>
        <dbReference type="EMBL" id="EJK54620.1"/>
    </source>
</evidence>
<name>K0RND8_THAOC</name>
<dbReference type="Proteomes" id="UP000266841">
    <property type="component" value="Unassembled WGS sequence"/>
</dbReference>
<comment type="caution">
    <text evidence="1">The sequence shown here is derived from an EMBL/GenBank/DDBJ whole genome shotgun (WGS) entry which is preliminary data.</text>
</comment>
<sequence length="56" mass="6154">KWWAEGGDGKDLEYSFVEAEDAPPGKWIYRRAIALALIDLVTDTSHDGTAKSLFAA</sequence>
<protein>
    <submittedName>
        <fullName evidence="1">Uncharacterized protein</fullName>
    </submittedName>
</protein>
<gene>
    <name evidence="1" type="ORF">THAOC_25734</name>
</gene>
<evidence type="ECO:0000313" key="2">
    <source>
        <dbReference type="Proteomes" id="UP000266841"/>
    </source>
</evidence>
<organism evidence="1 2">
    <name type="scientific">Thalassiosira oceanica</name>
    <name type="common">Marine diatom</name>
    <dbReference type="NCBI Taxonomy" id="159749"/>
    <lineage>
        <taxon>Eukaryota</taxon>
        <taxon>Sar</taxon>
        <taxon>Stramenopiles</taxon>
        <taxon>Ochrophyta</taxon>
        <taxon>Bacillariophyta</taxon>
        <taxon>Coscinodiscophyceae</taxon>
        <taxon>Thalassiosirophycidae</taxon>
        <taxon>Thalassiosirales</taxon>
        <taxon>Thalassiosiraceae</taxon>
        <taxon>Thalassiosira</taxon>
    </lineage>
</organism>
<dbReference type="OrthoDB" id="419598at2759"/>
<reference evidence="1 2" key="1">
    <citation type="journal article" date="2012" name="Genome Biol.">
        <title>Genome and low-iron response of an oceanic diatom adapted to chronic iron limitation.</title>
        <authorList>
            <person name="Lommer M."/>
            <person name="Specht M."/>
            <person name="Roy A.S."/>
            <person name="Kraemer L."/>
            <person name="Andreson R."/>
            <person name="Gutowska M.A."/>
            <person name="Wolf J."/>
            <person name="Bergner S.V."/>
            <person name="Schilhabel M.B."/>
            <person name="Klostermeier U.C."/>
            <person name="Beiko R.G."/>
            <person name="Rosenstiel P."/>
            <person name="Hippler M."/>
            <person name="Laroche J."/>
        </authorList>
    </citation>
    <scope>NUCLEOTIDE SEQUENCE [LARGE SCALE GENOMIC DNA]</scope>
    <source>
        <strain evidence="1 2">CCMP1005</strain>
    </source>
</reference>
<accession>K0RND8</accession>
<dbReference type="AlphaFoldDB" id="K0RND8"/>
<keyword evidence="2" id="KW-1185">Reference proteome</keyword>
<feature type="non-terminal residue" evidence="1">
    <location>
        <position position="1"/>
    </location>
</feature>
<proteinExistence type="predicted"/>
<dbReference type="EMBL" id="AGNL01035555">
    <property type="protein sequence ID" value="EJK54620.1"/>
    <property type="molecule type" value="Genomic_DNA"/>
</dbReference>